<organism evidence="8 9">
    <name type="scientific">Sphingobacterium bovistauri</name>
    <dbReference type="NCBI Taxonomy" id="2781959"/>
    <lineage>
        <taxon>Bacteria</taxon>
        <taxon>Pseudomonadati</taxon>
        <taxon>Bacteroidota</taxon>
        <taxon>Sphingobacteriia</taxon>
        <taxon>Sphingobacteriales</taxon>
        <taxon>Sphingobacteriaceae</taxon>
        <taxon>Sphingobacterium</taxon>
    </lineage>
</organism>
<dbReference type="Proteomes" id="UP001165302">
    <property type="component" value="Unassembled WGS sequence"/>
</dbReference>
<dbReference type="InterPro" id="IPR011990">
    <property type="entry name" value="TPR-like_helical_dom_sf"/>
</dbReference>
<dbReference type="InterPro" id="IPR012944">
    <property type="entry name" value="SusD_RagB_dom"/>
</dbReference>
<feature type="domain" description="RagB/SusD" evidence="6">
    <location>
        <begin position="140"/>
        <end position="358"/>
    </location>
</feature>
<evidence type="ECO:0000256" key="2">
    <source>
        <dbReference type="ARBA" id="ARBA00006275"/>
    </source>
</evidence>
<comment type="similarity">
    <text evidence="2">Belongs to the SusD family.</text>
</comment>
<dbReference type="InterPro" id="IPR033985">
    <property type="entry name" value="SusD-like_N"/>
</dbReference>
<gene>
    <name evidence="8" type="ORF">IPZ78_04160</name>
</gene>
<dbReference type="EMBL" id="JADEYP010000005">
    <property type="protein sequence ID" value="MCA5004351.1"/>
    <property type="molecule type" value="Genomic_DNA"/>
</dbReference>
<keyword evidence="4" id="KW-0472">Membrane</keyword>
<comment type="caution">
    <text evidence="8">The sequence shown here is derived from an EMBL/GenBank/DDBJ whole genome shotgun (WGS) entry which is preliminary data.</text>
</comment>
<reference evidence="8" key="1">
    <citation type="submission" date="2020-10" db="EMBL/GenBank/DDBJ databases">
        <authorList>
            <person name="Lu T."/>
            <person name="Wang Q."/>
            <person name="Han X."/>
        </authorList>
    </citation>
    <scope>NUCLEOTIDE SEQUENCE</scope>
    <source>
        <strain evidence="8">WQ 366</strain>
    </source>
</reference>
<evidence type="ECO:0000259" key="7">
    <source>
        <dbReference type="Pfam" id="PF14322"/>
    </source>
</evidence>
<evidence type="ECO:0000256" key="1">
    <source>
        <dbReference type="ARBA" id="ARBA00004442"/>
    </source>
</evidence>
<name>A0ABS7Z2L9_9SPHI</name>
<keyword evidence="5" id="KW-0998">Cell outer membrane</keyword>
<accession>A0ABS7Z2L9</accession>
<evidence type="ECO:0000256" key="4">
    <source>
        <dbReference type="ARBA" id="ARBA00023136"/>
    </source>
</evidence>
<feature type="domain" description="SusD-like N-terminal" evidence="7">
    <location>
        <begin position="3"/>
        <end position="97"/>
    </location>
</feature>
<dbReference type="Pfam" id="PF07980">
    <property type="entry name" value="SusD_RagB"/>
    <property type="match status" value="1"/>
</dbReference>
<dbReference type="Pfam" id="PF14322">
    <property type="entry name" value="SusD-like_3"/>
    <property type="match status" value="1"/>
</dbReference>
<protein>
    <submittedName>
        <fullName evidence="8">RagB/SusD family nutrient uptake outer membrane protein</fullName>
    </submittedName>
</protein>
<dbReference type="Gene3D" id="1.25.40.390">
    <property type="match status" value="1"/>
</dbReference>
<evidence type="ECO:0000313" key="8">
    <source>
        <dbReference type="EMBL" id="MCA5004351.1"/>
    </source>
</evidence>
<evidence type="ECO:0000259" key="6">
    <source>
        <dbReference type="Pfam" id="PF07980"/>
    </source>
</evidence>
<keyword evidence="9" id="KW-1185">Reference proteome</keyword>
<dbReference type="RefSeq" id="WP_262903832.1">
    <property type="nucleotide sequence ID" value="NZ_JADEYP010000005.1"/>
</dbReference>
<dbReference type="SUPFAM" id="SSF48452">
    <property type="entry name" value="TPR-like"/>
    <property type="match status" value="1"/>
</dbReference>
<sequence>MNQYLGEAHLVRAYYYLNLVLRYAKAYNATTADADLGVPLVTSFDLNELPKRASLKESYTLILDDITKAKTLLSGVNGVAGSNKFTIDAVFALEARAKLYMGDLEGAKNAAETVLKGGKYKLFNTDAGVKSIWAVDATQETILQLFASKIERPNQNSIYYGYEANSKTYRPNFVPSQWVIDSYSAGDFRKAAYFKEVKIYKSGKEHTGTIVNKYPGNPVLINSEIDNHNAPKVFRVAELYLISAEASVVSDPANALARLNELRVARGLSALSGLSGTALMNEVKAERFRELAFEGFRLDDLKRWNEGMTRKSPQSTDFLETGVGYINLSIPAGHDKFVWGIPSYEITLNSNLSQNKGW</sequence>
<evidence type="ECO:0000256" key="5">
    <source>
        <dbReference type="ARBA" id="ARBA00023237"/>
    </source>
</evidence>
<evidence type="ECO:0000313" key="9">
    <source>
        <dbReference type="Proteomes" id="UP001165302"/>
    </source>
</evidence>
<keyword evidence="3" id="KW-0732">Signal</keyword>
<proteinExistence type="inferred from homology"/>
<comment type="subcellular location">
    <subcellularLocation>
        <location evidence="1">Cell outer membrane</location>
    </subcellularLocation>
</comment>
<evidence type="ECO:0000256" key="3">
    <source>
        <dbReference type="ARBA" id="ARBA00022729"/>
    </source>
</evidence>